<comment type="caution">
    <text evidence="1">The sequence shown here is derived from an EMBL/GenBank/DDBJ whole genome shotgun (WGS) entry which is preliminary data.</text>
</comment>
<evidence type="ECO:0000313" key="2">
    <source>
        <dbReference type="Proteomes" id="UP000006729"/>
    </source>
</evidence>
<keyword evidence="2" id="KW-1185">Reference proteome</keyword>
<proteinExistence type="predicted"/>
<accession>A0ACC0S666</accession>
<evidence type="ECO:0000313" key="1">
    <source>
        <dbReference type="EMBL" id="KAI9384889.1"/>
    </source>
</evidence>
<dbReference type="EMBL" id="CM009301">
    <property type="protein sequence ID" value="KAI9384889.1"/>
    <property type="molecule type" value="Genomic_DNA"/>
</dbReference>
<organism evidence="1 2">
    <name type="scientific">Populus trichocarpa</name>
    <name type="common">Western balsam poplar</name>
    <name type="synonym">Populus balsamifera subsp. trichocarpa</name>
    <dbReference type="NCBI Taxonomy" id="3694"/>
    <lineage>
        <taxon>Eukaryota</taxon>
        <taxon>Viridiplantae</taxon>
        <taxon>Streptophyta</taxon>
        <taxon>Embryophyta</taxon>
        <taxon>Tracheophyta</taxon>
        <taxon>Spermatophyta</taxon>
        <taxon>Magnoliopsida</taxon>
        <taxon>eudicotyledons</taxon>
        <taxon>Gunneridae</taxon>
        <taxon>Pentapetalae</taxon>
        <taxon>rosids</taxon>
        <taxon>fabids</taxon>
        <taxon>Malpighiales</taxon>
        <taxon>Salicaceae</taxon>
        <taxon>Saliceae</taxon>
        <taxon>Populus</taxon>
    </lineage>
</organism>
<reference evidence="1 2" key="1">
    <citation type="journal article" date="2006" name="Science">
        <title>The genome of black cottonwood, Populus trichocarpa (Torr. &amp; Gray).</title>
        <authorList>
            <person name="Tuskan G.A."/>
            <person name="Difazio S."/>
            <person name="Jansson S."/>
            <person name="Bohlmann J."/>
            <person name="Grigoriev I."/>
            <person name="Hellsten U."/>
            <person name="Putnam N."/>
            <person name="Ralph S."/>
            <person name="Rombauts S."/>
            <person name="Salamov A."/>
            <person name="Schein J."/>
            <person name="Sterck L."/>
            <person name="Aerts A."/>
            <person name="Bhalerao R.R."/>
            <person name="Bhalerao R.P."/>
            <person name="Blaudez D."/>
            <person name="Boerjan W."/>
            <person name="Brun A."/>
            <person name="Brunner A."/>
            <person name="Busov V."/>
            <person name="Campbell M."/>
            <person name="Carlson J."/>
            <person name="Chalot M."/>
            <person name="Chapman J."/>
            <person name="Chen G.L."/>
            <person name="Cooper D."/>
            <person name="Coutinho P.M."/>
            <person name="Couturier J."/>
            <person name="Covert S."/>
            <person name="Cronk Q."/>
            <person name="Cunningham R."/>
            <person name="Davis J."/>
            <person name="Degroeve S."/>
            <person name="Dejardin A."/>
            <person name="Depamphilis C."/>
            <person name="Detter J."/>
            <person name="Dirks B."/>
            <person name="Dubchak I."/>
            <person name="Duplessis S."/>
            <person name="Ehlting J."/>
            <person name="Ellis B."/>
            <person name="Gendler K."/>
            <person name="Goodstein D."/>
            <person name="Gribskov M."/>
            <person name="Grimwood J."/>
            <person name="Groover A."/>
            <person name="Gunter L."/>
            <person name="Hamberger B."/>
            <person name="Heinze B."/>
            <person name="Helariutta Y."/>
            <person name="Henrissat B."/>
            <person name="Holligan D."/>
            <person name="Holt R."/>
            <person name="Huang W."/>
            <person name="Islam-Faridi N."/>
            <person name="Jones S."/>
            <person name="Jones-Rhoades M."/>
            <person name="Jorgensen R."/>
            <person name="Joshi C."/>
            <person name="Kangasjarvi J."/>
            <person name="Karlsson J."/>
            <person name="Kelleher C."/>
            <person name="Kirkpatrick R."/>
            <person name="Kirst M."/>
            <person name="Kohler A."/>
            <person name="Kalluri U."/>
            <person name="Larimer F."/>
            <person name="Leebens-Mack J."/>
            <person name="Leple J.C."/>
            <person name="Locascio P."/>
            <person name="Lou Y."/>
            <person name="Lucas S."/>
            <person name="Martin F."/>
            <person name="Montanini B."/>
            <person name="Napoli C."/>
            <person name="Nelson D.R."/>
            <person name="Nelson C."/>
            <person name="Nieminen K."/>
            <person name="Nilsson O."/>
            <person name="Pereda V."/>
            <person name="Peter G."/>
            <person name="Philippe R."/>
            <person name="Pilate G."/>
            <person name="Poliakov A."/>
            <person name="Razumovskaya J."/>
            <person name="Richardson P."/>
            <person name="Rinaldi C."/>
            <person name="Ritland K."/>
            <person name="Rouze P."/>
            <person name="Ryaboy D."/>
            <person name="Schmutz J."/>
            <person name="Schrader J."/>
            <person name="Segerman B."/>
            <person name="Shin H."/>
            <person name="Siddiqui A."/>
            <person name="Sterky F."/>
            <person name="Terry A."/>
            <person name="Tsai C.J."/>
            <person name="Uberbacher E."/>
            <person name="Unneberg P."/>
            <person name="Vahala J."/>
            <person name="Wall K."/>
            <person name="Wessler S."/>
            <person name="Yang G."/>
            <person name="Yin T."/>
            <person name="Douglas C."/>
            <person name="Marra M."/>
            <person name="Sandberg G."/>
            <person name="Van de Peer Y."/>
            <person name="Rokhsar D."/>
        </authorList>
    </citation>
    <scope>NUCLEOTIDE SEQUENCE [LARGE SCALE GENOMIC DNA]</scope>
    <source>
        <strain evidence="2">cv. Nisqually</strain>
    </source>
</reference>
<sequence>MVLHFSVHGLSQVNMETKYNWIVKRIFSCTHWLVLGVRFSFQNLGKSLGCGTICHVHTRRKELD</sequence>
<protein>
    <submittedName>
        <fullName evidence="1">Uncharacterized protein</fullName>
    </submittedName>
</protein>
<name>A0ACC0S666_POPTR</name>
<gene>
    <name evidence="1" type="ORF">POPTR_012G123450v4</name>
</gene>
<dbReference type="Proteomes" id="UP000006729">
    <property type="component" value="Chromosome 12"/>
</dbReference>